<dbReference type="InterPro" id="IPR011701">
    <property type="entry name" value="MFS"/>
</dbReference>
<evidence type="ECO:0000256" key="3">
    <source>
        <dbReference type="ARBA" id="ARBA00022692"/>
    </source>
</evidence>
<accession>A0A8J3VQD4</accession>
<evidence type="ECO:0000256" key="2">
    <source>
        <dbReference type="ARBA" id="ARBA00022475"/>
    </source>
</evidence>
<feature type="transmembrane region" description="Helical" evidence="6">
    <location>
        <begin position="249"/>
        <end position="270"/>
    </location>
</feature>
<dbReference type="PROSITE" id="PS50850">
    <property type="entry name" value="MFS"/>
    <property type="match status" value="1"/>
</dbReference>
<evidence type="ECO:0000313" key="9">
    <source>
        <dbReference type="Proteomes" id="UP000642748"/>
    </source>
</evidence>
<keyword evidence="5 6" id="KW-0472">Membrane</keyword>
<feature type="transmembrane region" description="Helical" evidence="6">
    <location>
        <begin position="113"/>
        <end position="131"/>
    </location>
</feature>
<feature type="transmembrane region" description="Helical" evidence="6">
    <location>
        <begin position="51"/>
        <end position="76"/>
    </location>
</feature>
<feature type="transmembrane region" description="Helical" evidence="6">
    <location>
        <begin position="369"/>
        <end position="388"/>
    </location>
</feature>
<organism evidence="8 9">
    <name type="scientific">Rugosimonospora africana</name>
    <dbReference type="NCBI Taxonomy" id="556532"/>
    <lineage>
        <taxon>Bacteria</taxon>
        <taxon>Bacillati</taxon>
        <taxon>Actinomycetota</taxon>
        <taxon>Actinomycetes</taxon>
        <taxon>Micromonosporales</taxon>
        <taxon>Micromonosporaceae</taxon>
        <taxon>Rugosimonospora</taxon>
    </lineage>
</organism>
<keyword evidence="4 6" id="KW-1133">Transmembrane helix</keyword>
<dbReference type="RefSeq" id="WP_203918570.1">
    <property type="nucleotide sequence ID" value="NZ_BONZ01000030.1"/>
</dbReference>
<feature type="transmembrane region" description="Helical" evidence="6">
    <location>
        <begin position="143"/>
        <end position="162"/>
    </location>
</feature>
<dbReference type="AlphaFoldDB" id="A0A8J3VQD4"/>
<evidence type="ECO:0000313" key="8">
    <source>
        <dbReference type="EMBL" id="GIH14922.1"/>
    </source>
</evidence>
<dbReference type="InterPro" id="IPR020846">
    <property type="entry name" value="MFS_dom"/>
</dbReference>
<feature type="transmembrane region" description="Helical" evidence="6">
    <location>
        <begin position="282"/>
        <end position="300"/>
    </location>
</feature>
<sequence length="414" mass="42721">MATTRDEHPYSTWRAWLGVGAITASLFAFVTTELMPVGLLTRVSASLDVPVGVAGLMVTLYGVSAGLGVPFIVAWTRRVDRRVLLCALLAVLALGNLVTAVSPNFALVLTTRLVMGFANGVFWAIGVSMAMRLVPARHARRAAAIALSGISIATVVGMPLGTFLESLTDWRTTFLVWSGLGVLVLGAVAAAIPSLPSDNAVSVREVFGLPVTNVRLRLVMVTVILYVLGHFGAYTFIRPFVEDNSSASSAAITGLLMIYGLGGAAGNFIAGYTVTKHARASFVVARAGLVASLLLLLAIGHGWPGLIVSVLLWGLSFGAANLCQVNTTLAAAPDTFEAAMSINTLGYNTSIALGALLGGLFADSLGVRSAVWLGVALTTASLLVTLGARRSASGTGLADESAAVDQPAPTGSPV</sequence>
<dbReference type="GO" id="GO:0022857">
    <property type="term" value="F:transmembrane transporter activity"/>
    <property type="evidence" value="ECO:0007669"/>
    <property type="project" value="InterPro"/>
</dbReference>
<keyword evidence="9" id="KW-1185">Reference proteome</keyword>
<feature type="transmembrane region" description="Helical" evidence="6">
    <location>
        <begin position="216"/>
        <end position="237"/>
    </location>
</feature>
<reference evidence="8" key="1">
    <citation type="submission" date="2021-01" db="EMBL/GenBank/DDBJ databases">
        <title>Whole genome shotgun sequence of Rugosimonospora africana NBRC 104875.</title>
        <authorList>
            <person name="Komaki H."/>
            <person name="Tamura T."/>
        </authorList>
    </citation>
    <scope>NUCLEOTIDE SEQUENCE</scope>
    <source>
        <strain evidence="8">NBRC 104875</strain>
    </source>
</reference>
<dbReference type="Pfam" id="PF07690">
    <property type="entry name" value="MFS_1"/>
    <property type="match status" value="1"/>
</dbReference>
<feature type="transmembrane region" description="Helical" evidence="6">
    <location>
        <begin position="174"/>
        <end position="195"/>
    </location>
</feature>
<evidence type="ECO:0000256" key="1">
    <source>
        <dbReference type="ARBA" id="ARBA00004651"/>
    </source>
</evidence>
<feature type="transmembrane region" description="Helical" evidence="6">
    <location>
        <begin position="83"/>
        <end position="101"/>
    </location>
</feature>
<feature type="transmembrane region" description="Helical" evidence="6">
    <location>
        <begin position="344"/>
        <end position="363"/>
    </location>
</feature>
<evidence type="ECO:0000256" key="6">
    <source>
        <dbReference type="SAM" id="Phobius"/>
    </source>
</evidence>
<dbReference type="SUPFAM" id="SSF103473">
    <property type="entry name" value="MFS general substrate transporter"/>
    <property type="match status" value="1"/>
</dbReference>
<dbReference type="Proteomes" id="UP000642748">
    <property type="component" value="Unassembled WGS sequence"/>
</dbReference>
<dbReference type="Gene3D" id="1.20.1250.20">
    <property type="entry name" value="MFS general substrate transporter like domains"/>
    <property type="match status" value="2"/>
</dbReference>
<dbReference type="EMBL" id="BONZ01000030">
    <property type="protein sequence ID" value="GIH14922.1"/>
    <property type="molecule type" value="Genomic_DNA"/>
</dbReference>
<evidence type="ECO:0000259" key="7">
    <source>
        <dbReference type="PROSITE" id="PS50850"/>
    </source>
</evidence>
<feature type="domain" description="Major facilitator superfamily (MFS) profile" evidence="7">
    <location>
        <begin position="17"/>
        <end position="393"/>
    </location>
</feature>
<feature type="transmembrane region" description="Helical" evidence="6">
    <location>
        <begin position="306"/>
        <end position="332"/>
    </location>
</feature>
<feature type="transmembrane region" description="Helical" evidence="6">
    <location>
        <begin position="12"/>
        <end position="31"/>
    </location>
</feature>
<dbReference type="InterPro" id="IPR050189">
    <property type="entry name" value="MFS_Efflux_Transporters"/>
</dbReference>
<dbReference type="CDD" id="cd17324">
    <property type="entry name" value="MFS_NepI_like"/>
    <property type="match status" value="1"/>
</dbReference>
<dbReference type="GO" id="GO:0005886">
    <property type="term" value="C:plasma membrane"/>
    <property type="evidence" value="ECO:0007669"/>
    <property type="project" value="UniProtKB-SubCell"/>
</dbReference>
<evidence type="ECO:0000256" key="4">
    <source>
        <dbReference type="ARBA" id="ARBA00022989"/>
    </source>
</evidence>
<dbReference type="PANTHER" id="PTHR43124:SF3">
    <property type="entry name" value="CHLORAMPHENICOL EFFLUX PUMP RV0191"/>
    <property type="match status" value="1"/>
</dbReference>
<proteinExistence type="predicted"/>
<dbReference type="InterPro" id="IPR036259">
    <property type="entry name" value="MFS_trans_sf"/>
</dbReference>
<comment type="subcellular location">
    <subcellularLocation>
        <location evidence="1">Cell membrane</location>
        <topology evidence="1">Multi-pass membrane protein</topology>
    </subcellularLocation>
</comment>
<gene>
    <name evidence="8" type="ORF">Raf01_30940</name>
</gene>
<dbReference type="PANTHER" id="PTHR43124">
    <property type="entry name" value="PURINE EFFLUX PUMP PBUE"/>
    <property type="match status" value="1"/>
</dbReference>
<protein>
    <submittedName>
        <fullName evidence="8">MFS transporter</fullName>
    </submittedName>
</protein>
<comment type="caution">
    <text evidence="8">The sequence shown here is derived from an EMBL/GenBank/DDBJ whole genome shotgun (WGS) entry which is preliminary data.</text>
</comment>
<name>A0A8J3VQD4_9ACTN</name>
<evidence type="ECO:0000256" key="5">
    <source>
        <dbReference type="ARBA" id="ARBA00023136"/>
    </source>
</evidence>
<keyword evidence="3 6" id="KW-0812">Transmembrane</keyword>
<keyword evidence="2" id="KW-1003">Cell membrane</keyword>